<dbReference type="Pfam" id="PF00355">
    <property type="entry name" value="Rieske"/>
    <property type="match status" value="1"/>
</dbReference>
<proteinExistence type="predicted"/>
<comment type="caution">
    <text evidence="8">The sequence shown here is derived from an EMBL/GenBank/DDBJ whole genome shotgun (WGS) entry which is preliminary data.</text>
</comment>
<dbReference type="Gene3D" id="2.102.10.10">
    <property type="entry name" value="Rieske [2Fe-2S] iron-sulphur domain"/>
    <property type="match status" value="1"/>
</dbReference>
<dbReference type="CDD" id="cd03467">
    <property type="entry name" value="Rieske"/>
    <property type="match status" value="1"/>
</dbReference>
<dbReference type="InterPro" id="IPR017941">
    <property type="entry name" value="Rieske_2Fe-2S"/>
</dbReference>
<keyword evidence="4" id="KW-0411">Iron-sulfur</keyword>
<dbReference type="InterPro" id="IPR014349">
    <property type="entry name" value="Rieske_Fe-S_prot"/>
</dbReference>
<evidence type="ECO:0000313" key="8">
    <source>
        <dbReference type="EMBL" id="SMP67056.1"/>
    </source>
</evidence>
<dbReference type="PANTHER" id="PTHR10134">
    <property type="entry name" value="CYTOCHROME B-C1 COMPLEX SUBUNIT RIESKE, MITOCHONDRIAL"/>
    <property type="match status" value="1"/>
</dbReference>
<dbReference type="InterPro" id="IPR036922">
    <property type="entry name" value="Rieske_2Fe-2S_sf"/>
</dbReference>
<keyword evidence="2" id="KW-0479">Metal-binding</keyword>
<keyword evidence="5" id="KW-1015">Disulfide bond</keyword>
<name>A0ABY1QCI5_9BURK</name>
<feature type="domain" description="Rieske" evidence="7">
    <location>
        <begin position="126"/>
        <end position="192"/>
    </location>
</feature>
<evidence type="ECO:0000313" key="9">
    <source>
        <dbReference type="Proteomes" id="UP001158049"/>
    </source>
</evidence>
<dbReference type="RefSeq" id="WP_283443291.1">
    <property type="nucleotide sequence ID" value="NZ_FXUL01000012.1"/>
</dbReference>
<comment type="cofactor">
    <cofactor evidence="6">
        <name>[2Fe-2S] cluster</name>
        <dbReference type="ChEBI" id="CHEBI:190135"/>
    </cofactor>
</comment>
<dbReference type="EMBL" id="FXUL01000012">
    <property type="protein sequence ID" value="SMP67056.1"/>
    <property type="molecule type" value="Genomic_DNA"/>
</dbReference>
<dbReference type="SUPFAM" id="SSF50022">
    <property type="entry name" value="ISP domain"/>
    <property type="match status" value="1"/>
</dbReference>
<evidence type="ECO:0000256" key="4">
    <source>
        <dbReference type="ARBA" id="ARBA00023014"/>
    </source>
</evidence>
<evidence type="ECO:0000259" key="7">
    <source>
        <dbReference type="PROSITE" id="PS51296"/>
    </source>
</evidence>
<reference evidence="8 9" key="1">
    <citation type="submission" date="2017-05" db="EMBL/GenBank/DDBJ databases">
        <authorList>
            <person name="Varghese N."/>
            <person name="Submissions S."/>
        </authorList>
    </citation>
    <scope>NUCLEOTIDE SEQUENCE [LARGE SCALE GENOMIC DNA]</scope>
    <source>
        <strain evidence="8 9">DSM 26001</strain>
    </source>
</reference>
<dbReference type="PROSITE" id="PS51318">
    <property type="entry name" value="TAT"/>
    <property type="match status" value="1"/>
</dbReference>
<dbReference type="InterPro" id="IPR005805">
    <property type="entry name" value="Rieske_Fe-S_prot_C"/>
</dbReference>
<dbReference type="PRINTS" id="PR00162">
    <property type="entry name" value="RIESKE"/>
</dbReference>
<evidence type="ECO:0000256" key="2">
    <source>
        <dbReference type="ARBA" id="ARBA00022723"/>
    </source>
</evidence>
<keyword evidence="3" id="KW-0408">Iron</keyword>
<evidence type="ECO:0000256" key="1">
    <source>
        <dbReference type="ARBA" id="ARBA00022714"/>
    </source>
</evidence>
<accession>A0ABY1QCI5</accession>
<dbReference type="InterPro" id="IPR006311">
    <property type="entry name" value="TAT_signal"/>
</dbReference>
<gene>
    <name evidence="8" type="ORF">SAMN06295970_11292</name>
</gene>
<keyword evidence="9" id="KW-1185">Reference proteome</keyword>
<dbReference type="Proteomes" id="UP001158049">
    <property type="component" value="Unassembled WGS sequence"/>
</dbReference>
<sequence length="206" mass="21738">MTDRKTKTAALSDLVPDTGLEQRRTVLRAAGSLAVASLSGGFIPIALAEENSSRPKAGHRLVLADEADKRVPLQVSDIPLNGKPVFAFPYDLDSKTAQDGSRLNKVALVKVDAASLSDDAKKFAVDGVLAFSSVCTHQGCDVTEFVAKEHALMCFCHFSKFDVLKSGAVAAGPAPRDLPYLPLKVEKNQLVVAGGFSSTPGVKKTG</sequence>
<dbReference type="PROSITE" id="PS51296">
    <property type="entry name" value="RIESKE"/>
    <property type="match status" value="1"/>
</dbReference>
<protein>
    <submittedName>
        <fullName evidence="8">Rieske Fe-S protein</fullName>
    </submittedName>
</protein>
<evidence type="ECO:0000256" key="6">
    <source>
        <dbReference type="ARBA" id="ARBA00034078"/>
    </source>
</evidence>
<evidence type="ECO:0000256" key="5">
    <source>
        <dbReference type="ARBA" id="ARBA00023157"/>
    </source>
</evidence>
<keyword evidence="1" id="KW-0001">2Fe-2S</keyword>
<organism evidence="8 9">
    <name type="scientific">Noviherbaspirillum suwonense</name>
    <dbReference type="NCBI Taxonomy" id="1224511"/>
    <lineage>
        <taxon>Bacteria</taxon>
        <taxon>Pseudomonadati</taxon>
        <taxon>Pseudomonadota</taxon>
        <taxon>Betaproteobacteria</taxon>
        <taxon>Burkholderiales</taxon>
        <taxon>Oxalobacteraceae</taxon>
        <taxon>Noviherbaspirillum</taxon>
    </lineage>
</organism>
<evidence type="ECO:0000256" key="3">
    <source>
        <dbReference type="ARBA" id="ARBA00023004"/>
    </source>
</evidence>